<dbReference type="GO" id="GO:0022824">
    <property type="term" value="F:transmitter-gated monoatomic ion channel activity"/>
    <property type="evidence" value="ECO:0007669"/>
    <property type="project" value="UniProtKB-ARBA"/>
</dbReference>
<dbReference type="InterPro" id="IPR019594">
    <property type="entry name" value="Glu/Gly-bd"/>
</dbReference>
<feature type="transmembrane region" description="Helical" evidence="23">
    <location>
        <begin position="808"/>
        <end position="830"/>
    </location>
</feature>
<gene>
    <name evidence="28" type="primary">GRIA1</name>
</gene>
<evidence type="ECO:0000256" key="18">
    <source>
        <dbReference type="ARBA" id="ARBA00034104"/>
    </source>
</evidence>
<evidence type="ECO:0000256" key="12">
    <source>
        <dbReference type="ARBA" id="ARBA00023170"/>
    </source>
</evidence>
<protein>
    <recommendedName>
        <fullName evidence="23">Glutamate receptor</fullName>
    </recommendedName>
</protein>
<dbReference type="GeneID" id="112409808"/>
<feature type="disulfide bond" evidence="22">
    <location>
        <begin position="75"/>
        <end position="323"/>
    </location>
</feature>
<keyword evidence="16" id="KW-0449">Lipoprotein</keyword>
<dbReference type="CDD" id="cd06390">
    <property type="entry name" value="PBP1_iGluR_AMPA_GluR1"/>
    <property type="match status" value="1"/>
</dbReference>
<evidence type="ECO:0000256" key="15">
    <source>
        <dbReference type="ARBA" id="ARBA00023286"/>
    </source>
</evidence>
<dbReference type="FunFam" id="3.40.190.10:FF:000001">
    <property type="entry name" value="Glutamate receptor ionotropic, kainate 2"/>
    <property type="match status" value="1"/>
</dbReference>
<dbReference type="RefSeq" id="XP_024615899.1">
    <property type="nucleotide sequence ID" value="XM_024760131.1"/>
</dbReference>
<keyword evidence="7 23" id="KW-0770">Synapse</keyword>
<feature type="binding site" evidence="20">
    <location>
        <position position="669"/>
    </location>
    <ligand>
        <name>L-glutamate</name>
        <dbReference type="ChEBI" id="CHEBI:29985"/>
    </ligand>
</feature>
<dbReference type="Gene3D" id="1.10.287.70">
    <property type="match status" value="2"/>
</dbReference>
<evidence type="ECO:0000313" key="28">
    <source>
        <dbReference type="RefSeq" id="XP_024615899.1"/>
    </source>
</evidence>
<feature type="binding site" evidence="20">
    <location>
        <position position="719"/>
    </location>
    <ligand>
        <name>L-glutamate</name>
        <dbReference type="ChEBI" id="CHEBI:29985"/>
    </ligand>
</feature>
<dbReference type="CTD" id="2890"/>
<evidence type="ECO:0000256" key="19">
    <source>
        <dbReference type="ARBA" id="ARBA00036634"/>
    </source>
</evidence>
<dbReference type="SUPFAM" id="SSF53850">
    <property type="entry name" value="Periplasmic binding protein-like II"/>
    <property type="match status" value="1"/>
</dbReference>
<feature type="transmembrane region" description="Helical" evidence="23">
    <location>
        <begin position="618"/>
        <end position="640"/>
    </location>
</feature>
<feature type="region of interest" description="Disordered" evidence="24">
    <location>
        <begin position="861"/>
        <end position="880"/>
    </location>
</feature>
<evidence type="ECO:0000256" key="23">
    <source>
        <dbReference type="RuleBase" id="RU367118"/>
    </source>
</evidence>
<feature type="domain" description="Ionotropic glutamate receptor C-terminal" evidence="25">
    <location>
        <begin position="408"/>
        <end position="783"/>
    </location>
</feature>
<evidence type="ECO:0000256" key="24">
    <source>
        <dbReference type="SAM" id="MobiDB-lite"/>
    </source>
</evidence>
<proteinExistence type="inferred from homology"/>
<evidence type="ECO:0000256" key="3">
    <source>
        <dbReference type="ARBA" id="ARBA00022553"/>
    </source>
</evidence>
<dbReference type="Pfam" id="PF00060">
    <property type="entry name" value="Lig_chan"/>
    <property type="match status" value="1"/>
</dbReference>
<dbReference type="Pfam" id="PF10613">
    <property type="entry name" value="Lig_chan-Glu_bd"/>
    <property type="match status" value="1"/>
</dbReference>
<evidence type="ECO:0000256" key="5">
    <source>
        <dbReference type="ARBA" id="ARBA00022729"/>
    </source>
</evidence>
<dbReference type="InterPro" id="IPR028082">
    <property type="entry name" value="Peripla_BP_I"/>
</dbReference>
<dbReference type="SUPFAM" id="SSF53822">
    <property type="entry name" value="Periplasmic binding protein-like I"/>
    <property type="match status" value="1"/>
</dbReference>
<feature type="binding site" evidence="20">
    <location>
        <position position="492"/>
    </location>
    <ligand>
        <name>L-glutamate</name>
        <dbReference type="ChEBI" id="CHEBI:29985"/>
    </ligand>
</feature>
<feature type="site" description="Interaction with the cone snail toxin Con-ikot-ikot" evidence="21">
    <location>
        <position position="467"/>
    </location>
</feature>
<keyword evidence="5 23" id="KW-0732">Signal</keyword>
<dbReference type="FunFam" id="3.40.50.2300:FF:000004">
    <property type="entry name" value="Glutamate receptor, ionotropic, AMPA 2"/>
    <property type="match status" value="1"/>
</dbReference>
<evidence type="ECO:0000259" key="26">
    <source>
        <dbReference type="SMART" id="SM00918"/>
    </source>
</evidence>
<evidence type="ECO:0000256" key="8">
    <source>
        <dbReference type="ARBA" id="ARBA00023065"/>
    </source>
</evidence>
<keyword evidence="13" id="KW-0325">Glycoprotein</keyword>
<keyword evidence="8 23" id="KW-0406">Ion transport</keyword>
<dbReference type="Gene3D" id="3.40.50.2300">
    <property type="match status" value="2"/>
</dbReference>
<feature type="signal peptide" evidence="23">
    <location>
        <begin position="1"/>
        <end position="18"/>
    </location>
</feature>
<dbReference type="InterPro" id="IPR001828">
    <property type="entry name" value="ANF_lig-bd_rcpt"/>
</dbReference>
<keyword evidence="11 22" id="KW-1015">Disulfide bond</keyword>
<feature type="binding site" evidence="20">
    <location>
        <position position="499"/>
    </location>
    <ligand>
        <name>L-glutamate</name>
        <dbReference type="ChEBI" id="CHEBI:29985"/>
    </ligand>
</feature>
<evidence type="ECO:0000256" key="20">
    <source>
        <dbReference type="PIRSR" id="PIRSR601508-1"/>
    </source>
</evidence>
<keyword evidence="14 23" id="KW-0628">Postsynaptic cell membrane</keyword>
<dbReference type="FunFam" id="1.10.287.70:FF:000067">
    <property type="entry name" value="glutamate receptor 2 isoform X1"/>
    <property type="match status" value="1"/>
</dbReference>
<evidence type="ECO:0000256" key="1">
    <source>
        <dbReference type="ARBA" id="ARBA00022448"/>
    </source>
</evidence>
<dbReference type="FunFam" id="3.40.190.10:FF:000666">
    <property type="entry name" value="Glutamate receptor, ionotropic, AMPA 2a"/>
    <property type="match status" value="1"/>
</dbReference>
<evidence type="ECO:0000256" key="4">
    <source>
        <dbReference type="ARBA" id="ARBA00022692"/>
    </source>
</evidence>
<feature type="site" description="Interaction with the cone snail toxin Con-ikot-ikot" evidence="21">
    <location>
        <position position="766"/>
    </location>
</feature>
<evidence type="ECO:0000259" key="25">
    <source>
        <dbReference type="SMART" id="SM00079"/>
    </source>
</evidence>
<feature type="disulfide bond" evidence="22">
    <location>
        <begin position="732"/>
        <end position="787"/>
    </location>
</feature>
<keyword evidence="10" id="KW-0564">Palmitate</keyword>
<feature type="chain" id="PRO_5027135107" description="Glutamate receptor" evidence="23">
    <location>
        <begin position="19"/>
        <end position="906"/>
    </location>
</feature>
<evidence type="ECO:0000256" key="11">
    <source>
        <dbReference type="ARBA" id="ARBA00023157"/>
    </source>
</evidence>
<dbReference type="SUPFAM" id="SSF81324">
    <property type="entry name" value="Voltage-gated potassium channels"/>
    <property type="match status" value="1"/>
</dbReference>
<dbReference type="Proteomes" id="UP000252040">
    <property type="component" value="Unplaced"/>
</dbReference>
<organism evidence="27 28">
    <name type="scientific">Neophocaena asiaeorientalis asiaeorientalis</name>
    <name type="common">Yangtze finless porpoise</name>
    <name type="synonym">Neophocaena phocaenoides subsp. asiaeorientalis</name>
    <dbReference type="NCBI Taxonomy" id="1706337"/>
    <lineage>
        <taxon>Eukaryota</taxon>
        <taxon>Metazoa</taxon>
        <taxon>Chordata</taxon>
        <taxon>Craniata</taxon>
        <taxon>Vertebrata</taxon>
        <taxon>Euteleostomi</taxon>
        <taxon>Mammalia</taxon>
        <taxon>Eutheria</taxon>
        <taxon>Laurasiatheria</taxon>
        <taxon>Artiodactyla</taxon>
        <taxon>Whippomorpha</taxon>
        <taxon>Cetacea</taxon>
        <taxon>Odontoceti</taxon>
        <taxon>Phocoenidae</taxon>
        <taxon>Neophocaena</taxon>
    </lineage>
</organism>
<dbReference type="GO" id="GO:0007166">
    <property type="term" value="P:cell surface receptor signaling pathway"/>
    <property type="evidence" value="ECO:0007669"/>
    <property type="project" value="UniProtKB-ARBA"/>
</dbReference>
<dbReference type="InterPro" id="IPR001320">
    <property type="entry name" value="Iontro_rcpt_C"/>
</dbReference>
<reference evidence="28" key="1">
    <citation type="submission" date="2025-08" db="UniProtKB">
        <authorList>
            <consortium name="RefSeq"/>
        </authorList>
    </citation>
    <scope>IDENTIFICATION</scope>
    <source>
        <tissue evidence="28">Meat</tissue>
    </source>
</reference>
<keyword evidence="4 23" id="KW-0812">Transmembrane</keyword>
<comment type="subcellular location">
    <subcellularLocation>
        <location evidence="18 23">Postsynaptic cell membrane</location>
        <topology evidence="18 23">Multi-pass membrane protein</topology>
    </subcellularLocation>
</comment>
<dbReference type="PANTHER" id="PTHR18966">
    <property type="entry name" value="IONOTROPIC GLUTAMATE RECEPTOR"/>
    <property type="match status" value="1"/>
</dbReference>
<dbReference type="InterPro" id="IPR015683">
    <property type="entry name" value="Ionotropic_Glu_rcpt"/>
</dbReference>
<keyword evidence="15 23" id="KW-1071">Ligand-gated ion channel</keyword>
<comment type="catalytic activity">
    <reaction evidence="19">
        <text>Ca(2+)(in) = Ca(2+)(out)</text>
        <dbReference type="Rhea" id="RHEA:29671"/>
        <dbReference type="ChEBI" id="CHEBI:29108"/>
    </reaction>
</comment>
<accession>A0A341CMQ4</accession>
<evidence type="ECO:0000256" key="16">
    <source>
        <dbReference type="ARBA" id="ARBA00023288"/>
    </source>
</evidence>
<comment type="function">
    <text evidence="23">Receptor for glutamate that functions as a ligand-gated ion channel in the central nervous system and plays an important role in excitatory synaptic transmission. L-glutamate acts as an excitatory neurotransmitter at many synapses in the central nervous system.</text>
</comment>
<keyword evidence="27" id="KW-1185">Reference proteome</keyword>
<feature type="transmembrane region" description="Helical" evidence="23">
    <location>
        <begin position="535"/>
        <end position="557"/>
    </location>
</feature>
<evidence type="ECO:0000256" key="6">
    <source>
        <dbReference type="ARBA" id="ARBA00022989"/>
    </source>
</evidence>
<keyword evidence="1 23" id="KW-0813">Transport</keyword>
<evidence type="ECO:0000256" key="9">
    <source>
        <dbReference type="ARBA" id="ARBA00023136"/>
    </source>
</evidence>
<dbReference type="SMART" id="SM00079">
    <property type="entry name" value="PBPe"/>
    <property type="match status" value="1"/>
</dbReference>
<dbReference type="SMART" id="SM00918">
    <property type="entry name" value="Lig_chan-Glu_bd"/>
    <property type="match status" value="1"/>
</dbReference>
<dbReference type="InterPro" id="IPR001508">
    <property type="entry name" value="Iono_Glu_rcpt_met"/>
</dbReference>
<dbReference type="Gene3D" id="3.40.190.10">
    <property type="entry name" value="Periplasmic binding protein-like II"/>
    <property type="match status" value="2"/>
</dbReference>
<sequence length="906" mass="101491">MQHIFAFFCTGFLGAVVGANFPNNIQIGGLFPNQQSQEHAAFRFALSQLTEPPKLLPQIDIVNISDSFEMTYRFCSQFSKGVYAIFGFYERRTVNMLTSFCGALHVCFITPSFPVDTSNQFVLQLRPELQDALISIIDHYKWQKFVYIYDADRGLSVLQKVLDTAAEKNWQVTAVNILTTTEEGYRMLFQDLEKKKERLVVVDCESERLSAILGQIVKLEKNGIGYHYILANLGFMDIDLNKFKESGANVTGFQLVNYTDTIPARIMQQWKNSDARDHTRVDWKRPKYTSALTYDGVKVMAEAFQSLRRQRIDISRRGNAGDCLANPAVPWGQGIDIQRALQQVRFEGLTGNVQFNEKGRRTNYTLHVIEMKHDGIRKIGYWNEDDKFVPAATDAQAGGDNSSVQNRTYIVTTILEDPYVMLKKNANQFEGNDRYEGYCVELAAEIAKHVGYSYRLEIVSDGKYGARDPDTKAWNGMVGELVYGRADVAVAPLTITLVREEVIDFSKPFMSLGISIMIKKPQKSKPGVFSFLDPLAYEIWMCIVFAYIGVSVVLFLVSRFSPYEWHSEEFEEGRDQTTSDQSNEFGIFNSLWFSLGAFMQQGCDISPRSLSGRIVGGVWWFFTLIIISSYTANLAAFLTVERMVSPIESAEDLAKQTEIAYGTLEAGSTKEFFRRSKIAVFEKMWTYMKSAEPSVFVRTTEEGMIRVRKSKGKYAYLLESTMNEYIEQRRPCDTMKVGGNLDSKGYGIATPKGSALRNPVNLAVLKLNEQGLLDKLKNKWWYDKGECGSGGGDSKDKTSALSLSNVAGVFYILIGGLGLAMLVALIEFCYKSRSESKRMKGFCLIPQQSINEAIRTSTLPRNSGAGASGGGSGENGRVVSHDFPKSMQSIPCMSHSSGMPLGATGL</sequence>
<evidence type="ECO:0000256" key="21">
    <source>
        <dbReference type="PIRSR" id="PIRSR601508-2"/>
    </source>
</evidence>
<evidence type="ECO:0000256" key="13">
    <source>
        <dbReference type="ARBA" id="ARBA00023180"/>
    </source>
</evidence>
<evidence type="ECO:0000256" key="17">
    <source>
        <dbReference type="ARBA" id="ARBA00023303"/>
    </source>
</evidence>
<keyword evidence="9 23" id="KW-0472">Membrane</keyword>
<name>A0A341CMQ4_NEOAA</name>
<keyword evidence="3" id="KW-0597">Phosphoprotein</keyword>
<dbReference type="GO" id="GO:0045211">
    <property type="term" value="C:postsynaptic membrane"/>
    <property type="evidence" value="ECO:0007669"/>
    <property type="project" value="UniProtKB-SubCell"/>
</dbReference>
<dbReference type="CDD" id="cd13729">
    <property type="entry name" value="PBP2_iGluR_AMPA_GluR1"/>
    <property type="match status" value="1"/>
</dbReference>
<dbReference type="PRINTS" id="PR00177">
    <property type="entry name" value="NMDARECEPTOR"/>
</dbReference>
<evidence type="ECO:0000256" key="22">
    <source>
        <dbReference type="PIRSR" id="PIRSR601508-3"/>
    </source>
</evidence>
<keyword evidence="2 23" id="KW-1003">Cell membrane</keyword>
<feature type="binding site" evidence="20">
    <location>
        <position position="668"/>
    </location>
    <ligand>
        <name>L-glutamate</name>
        <dbReference type="ChEBI" id="CHEBI:29985"/>
    </ligand>
</feature>
<keyword evidence="12 23" id="KW-0675">Receptor</keyword>
<evidence type="ECO:0000313" key="27">
    <source>
        <dbReference type="Proteomes" id="UP000252040"/>
    </source>
</evidence>
<feature type="site" description="Crucial to convey clamshell closure to channel opening" evidence="21">
    <location>
        <position position="647"/>
    </location>
</feature>
<evidence type="ECO:0000256" key="2">
    <source>
        <dbReference type="ARBA" id="ARBA00022475"/>
    </source>
</evidence>
<keyword evidence="6 23" id="KW-1133">Transmembrane helix</keyword>
<dbReference type="AlphaFoldDB" id="A0A341CMQ4"/>
<evidence type="ECO:0000256" key="10">
    <source>
        <dbReference type="ARBA" id="ARBA00023139"/>
    </source>
</evidence>
<evidence type="ECO:0000256" key="7">
    <source>
        <dbReference type="ARBA" id="ARBA00023018"/>
    </source>
</evidence>
<feature type="domain" description="Ionotropic glutamate receptor L-glutamate and glycine-binding" evidence="26">
    <location>
        <begin position="418"/>
        <end position="483"/>
    </location>
</feature>
<dbReference type="Pfam" id="PF01094">
    <property type="entry name" value="ANF_receptor"/>
    <property type="match status" value="1"/>
</dbReference>
<feature type="binding site" evidence="20">
    <location>
        <position position="494"/>
    </location>
    <ligand>
        <name>L-glutamate</name>
        <dbReference type="ChEBI" id="CHEBI:29985"/>
    </ligand>
</feature>
<keyword evidence="17 23" id="KW-0407">Ion channel</keyword>
<evidence type="ECO:0000256" key="14">
    <source>
        <dbReference type="ARBA" id="ARBA00023257"/>
    </source>
</evidence>
<feature type="site" description="Interaction with the cone snail toxin Con-ikot-ikot" evidence="21">
    <location>
        <position position="674"/>
    </location>
</feature>
<comment type="similarity">
    <text evidence="23">Belongs to the glutamate-gated ion channel (TC 1.A.10.1) family.</text>
</comment>